<proteinExistence type="predicted"/>
<accession>U9T4C5</accession>
<dbReference type="HOGENOM" id="CLU_3051571_0_0_1"/>
<organism evidence="1">
    <name type="scientific">Rhizophagus irregularis (strain DAOM 181602 / DAOM 197198 / MUCL 43194)</name>
    <name type="common">Arbuscular mycorrhizal fungus</name>
    <name type="synonym">Glomus intraradices</name>
    <dbReference type="NCBI Taxonomy" id="747089"/>
    <lineage>
        <taxon>Eukaryota</taxon>
        <taxon>Fungi</taxon>
        <taxon>Fungi incertae sedis</taxon>
        <taxon>Mucoromycota</taxon>
        <taxon>Glomeromycotina</taxon>
        <taxon>Glomeromycetes</taxon>
        <taxon>Glomerales</taxon>
        <taxon>Glomeraceae</taxon>
        <taxon>Rhizophagus</taxon>
    </lineage>
</organism>
<evidence type="ECO:0000313" key="1">
    <source>
        <dbReference type="EMBL" id="ESA02237.1"/>
    </source>
</evidence>
<name>U9T4C5_RHIID</name>
<dbReference type="EMBL" id="KI295857">
    <property type="protein sequence ID" value="ESA02237.1"/>
    <property type="molecule type" value="Genomic_DNA"/>
</dbReference>
<dbReference type="AlphaFoldDB" id="U9T4C5"/>
<reference evidence="1" key="1">
    <citation type="submission" date="2013-07" db="EMBL/GenBank/DDBJ databases">
        <title>The genome of an arbuscular mycorrhizal fungus provides insights into the evolution of the oldest plant symbiosis.</title>
        <authorList>
            <consortium name="DOE Joint Genome Institute"/>
            <person name="Tisserant E."/>
            <person name="Malbreil M."/>
            <person name="Kuo A."/>
            <person name="Kohler A."/>
            <person name="Symeonidi A."/>
            <person name="Balestrini R."/>
            <person name="Charron P."/>
            <person name="Duensing N."/>
            <person name="Frei-dit-Frey N."/>
            <person name="Gianinazzi-Pearson V."/>
            <person name="Gilbert B."/>
            <person name="Handa Y."/>
            <person name="Hijri M."/>
            <person name="Kaul R."/>
            <person name="Kawaguchi M."/>
            <person name="Krajinski F."/>
            <person name="Lammers P."/>
            <person name="Lapierre D."/>
            <person name="Masclaux F.G."/>
            <person name="Murat C."/>
            <person name="Morin E."/>
            <person name="Ndikumana S."/>
            <person name="Pagni M."/>
            <person name="Petitpierre D."/>
            <person name="Requena N."/>
            <person name="Rosikiewicz P."/>
            <person name="Riley R."/>
            <person name="Saito K."/>
            <person name="San Clemente H."/>
            <person name="Shapiro H."/>
            <person name="van Tuinen D."/>
            <person name="Becard G."/>
            <person name="Bonfante P."/>
            <person name="Paszkowski U."/>
            <person name="Shachar-Hill Y."/>
            <person name="Young J.P."/>
            <person name="Sanders I.R."/>
            <person name="Henrissat B."/>
            <person name="Rensing S.A."/>
            <person name="Grigoriev I.V."/>
            <person name="Corradi N."/>
            <person name="Roux C."/>
            <person name="Martin F."/>
        </authorList>
    </citation>
    <scope>NUCLEOTIDE SEQUENCE</scope>
    <source>
        <strain evidence="1">DAOM 197198</strain>
    </source>
</reference>
<protein>
    <submittedName>
        <fullName evidence="1">Uncharacterized protein</fullName>
    </submittedName>
</protein>
<gene>
    <name evidence="1" type="ORF">GLOINDRAFT_6707</name>
</gene>
<sequence length="54" mass="6092">MSKSYGKICDLNILIICPPKESKDLLHKNGICFIISTQKPSLFNYPSFCKTISI</sequence>